<dbReference type="Pfam" id="PF06369">
    <property type="entry name" value="Anemone_cytotox"/>
    <property type="match status" value="1"/>
</dbReference>
<keyword evidence="12" id="KW-1185">Reference proteome</keyword>
<sequence length="250" mass="28302">MEMKMCALLSFYILAVCFMGYCVSGAHIEFKEDFKEMGNVKRDMGAHLETSNPIGETENTERELARQHQQKKRVNHATVIDAASLTKDVLQTLLDALGSIERKIAIGIANETPYEWRALNTYFRSGTSDDLLPPFVKKDQAPLYTARKTNGPVATGCVAVIAYYMPAVQMTVGVMFSVPFDQNFYRNWWNARVYPGEVRASQRMYEDMYYGNPFRGDNGWHKKDIGHGFHMDGSMTSPGKSVMELHITSN</sequence>
<dbReference type="Proteomes" id="UP000225706">
    <property type="component" value="Unassembled WGS sequence"/>
</dbReference>
<comment type="similarity">
    <text evidence="3">Belongs to the actinoporin family. Sea anemone subfamily.</text>
</comment>
<evidence type="ECO:0000313" key="12">
    <source>
        <dbReference type="Proteomes" id="UP000225706"/>
    </source>
</evidence>
<dbReference type="GO" id="GO:0046930">
    <property type="term" value="C:pore complex"/>
    <property type="evidence" value="ECO:0007669"/>
    <property type="project" value="InterPro"/>
</dbReference>
<keyword evidence="7" id="KW-0472">Membrane</keyword>
<dbReference type="InterPro" id="IPR050677">
    <property type="entry name" value="Actinoporin_PFT"/>
</dbReference>
<evidence type="ECO:0000256" key="7">
    <source>
        <dbReference type="ARBA" id="ARBA00023136"/>
    </source>
</evidence>
<keyword evidence="6" id="KW-0204">Cytolysis</keyword>
<evidence type="ECO:0000256" key="6">
    <source>
        <dbReference type="ARBA" id="ARBA00022852"/>
    </source>
</evidence>
<reference evidence="12" key="1">
    <citation type="journal article" date="2017" name="bioRxiv">
        <title>Comparative analysis of the genomes of Stylophora pistillata and Acropora digitifera provides evidence for extensive differences between species of corals.</title>
        <authorList>
            <person name="Voolstra C.R."/>
            <person name="Li Y."/>
            <person name="Liew Y.J."/>
            <person name="Baumgarten S."/>
            <person name="Zoccola D."/>
            <person name="Flot J.-F."/>
            <person name="Tambutte S."/>
            <person name="Allemand D."/>
            <person name="Aranda M."/>
        </authorList>
    </citation>
    <scope>NUCLEOTIDE SEQUENCE [LARGE SCALE GENOMIC DNA]</scope>
</reference>
<keyword evidence="5" id="KW-0800">Toxin</keyword>
<name>A0A2B4R4R1_STYPI</name>
<dbReference type="PANTHER" id="PTHR40388">
    <property type="entry name" value="BRYOPORIN"/>
    <property type="match status" value="1"/>
</dbReference>
<evidence type="ECO:0000313" key="11">
    <source>
        <dbReference type="EMBL" id="PFX11793.1"/>
    </source>
</evidence>
<evidence type="ECO:0000256" key="2">
    <source>
        <dbReference type="ARBA" id="ARBA00004532"/>
    </source>
</evidence>
<feature type="chain" id="PRO_5013242261" evidence="10">
    <location>
        <begin position="26"/>
        <end position="250"/>
    </location>
</feature>
<accession>A0A2B4R4R1</accession>
<dbReference type="EMBL" id="LSMT01001880">
    <property type="protein sequence ID" value="PFX11793.1"/>
    <property type="molecule type" value="Genomic_DNA"/>
</dbReference>
<dbReference type="PANTHER" id="PTHR40388:SF1">
    <property type="entry name" value="BRYOPORIN"/>
    <property type="match status" value="1"/>
</dbReference>
<dbReference type="GO" id="GO:0044218">
    <property type="term" value="C:other organism cell membrane"/>
    <property type="evidence" value="ECO:0007669"/>
    <property type="project" value="UniProtKB-KW"/>
</dbReference>
<keyword evidence="4" id="KW-1052">Target cell membrane</keyword>
<dbReference type="OrthoDB" id="5954752at2759"/>
<dbReference type="GO" id="GO:0006812">
    <property type="term" value="P:monoatomic cation transport"/>
    <property type="evidence" value="ECO:0007669"/>
    <property type="project" value="InterPro"/>
</dbReference>
<dbReference type="GO" id="GO:0051715">
    <property type="term" value="P:cytolysis in another organism"/>
    <property type="evidence" value="ECO:0007669"/>
    <property type="project" value="InterPro"/>
</dbReference>
<feature type="signal peptide" evidence="10">
    <location>
        <begin position="1"/>
        <end position="25"/>
    </location>
</feature>
<dbReference type="GO" id="GO:0042151">
    <property type="term" value="C:nematocyst"/>
    <property type="evidence" value="ECO:0007669"/>
    <property type="project" value="UniProtKB-SubCell"/>
</dbReference>
<dbReference type="GO" id="GO:0015267">
    <property type="term" value="F:channel activity"/>
    <property type="evidence" value="ECO:0007669"/>
    <property type="project" value="InterPro"/>
</dbReference>
<gene>
    <name evidence="11" type="ORF">AWC38_SpisGene24360</name>
</gene>
<dbReference type="Gene3D" id="2.60.270.20">
    <property type="entry name" value="Cytolysin/lectin"/>
    <property type="match status" value="1"/>
</dbReference>
<dbReference type="AlphaFoldDB" id="A0A2B4R4R1"/>
<organism evidence="11 12">
    <name type="scientific">Stylophora pistillata</name>
    <name type="common">Smooth cauliflower coral</name>
    <dbReference type="NCBI Taxonomy" id="50429"/>
    <lineage>
        <taxon>Eukaryota</taxon>
        <taxon>Metazoa</taxon>
        <taxon>Cnidaria</taxon>
        <taxon>Anthozoa</taxon>
        <taxon>Hexacorallia</taxon>
        <taxon>Scleractinia</taxon>
        <taxon>Astrocoeniina</taxon>
        <taxon>Pocilloporidae</taxon>
        <taxon>Stylophora</taxon>
    </lineage>
</organism>
<keyword evidence="10" id="KW-0732">Signal</keyword>
<dbReference type="SUPFAM" id="SSF63724">
    <property type="entry name" value="Cytolysin/lectin"/>
    <property type="match status" value="1"/>
</dbReference>
<evidence type="ECO:0000256" key="1">
    <source>
        <dbReference type="ARBA" id="ARBA00004175"/>
    </source>
</evidence>
<protein>
    <submittedName>
        <fullName evidence="11">Cytolysin-3</fullName>
    </submittedName>
</protein>
<dbReference type="InterPro" id="IPR015926">
    <property type="entry name" value="Cytolysin/lectin"/>
</dbReference>
<dbReference type="GO" id="GO:0090729">
    <property type="term" value="F:toxin activity"/>
    <property type="evidence" value="ECO:0007669"/>
    <property type="project" value="UniProtKB-KW"/>
</dbReference>
<dbReference type="GO" id="GO:0046931">
    <property type="term" value="P:pore complex assembly"/>
    <property type="evidence" value="ECO:0007669"/>
    <property type="project" value="InterPro"/>
</dbReference>
<proteinExistence type="inferred from homology"/>
<evidence type="ECO:0000256" key="4">
    <source>
        <dbReference type="ARBA" id="ARBA00022537"/>
    </source>
</evidence>
<comment type="subcellular location">
    <subcellularLocation>
        <location evidence="2">Nematocyst</location>
    </subcellularLocation>
    <subcellularLocation>
        <location evidence="1">Target cell membrane</location>
    </subcellularLocation>
</comment>
<keyword evidence="9" id="KW-0166">Nematocyst</keyword>
<evidence type="ECO:0000256" key="8">
    <source>
        <dbReference type="ARBA" id="ARBA00023298"/>
    </source>
</evidence>
<comment type="caution">
    <text evidence="11">The sequence shown here is derived from an EMBL/GenBank/DDBJ whole genome shotgun (WGS) entry which is preliminary data.</text>
</comment>
<evidence type="ECO:0000256" key="5">
    <source>
        <dbReference type="ARBA" id="ARBA00022656"/>
    </source>
</evidence>
<evidence type="ECO:0000256" key="3">
    <source>
        <dbReference type="ARBA" id="ARBA00008399"/>
    </source>
</evidence>
<keyword evidence="8" id="KW-1053">Target membrane</keyword>
<evidence type="ECO:0000256" key="10">
    <source>
        <dbReference type="SAM" id="SignalP"/>
    </source>
</evidence>
<dbReference type="InterPro" id="IPR009104">
    <property type="entry name" value="Anemon_actinoporin-like"/>
</dbReference>
<evidence type="ECO:0000256" key="9">
    <source>
        <dbReference type="ARBA" id="ARBA00023331"/>
    </source>
</evidence>